<accession>A0A450UIR4</accession>
<evidence type="ECO:0000256" key="6">
    <source>
        <dbReference type="ARBA" id="ARBA00032248"/>
    </source>
</evidence>
<protein>
    <recommendedName>
        <fullName evidence="3">bis(5'-nucleosyl)-tetraphosphatase (symmetrical)</fullName>
        <ecNumber evidence="3">3.6.1.41</ecNumber>
    </recommendedName>
    <alternativeName>
        <fullName evidence="6">Ap4A hydrolase</fullName>
    </alternativeName>
    <alternativeName>
        <fullName evidence="5">Diadenosine 5',5'''-P1,P4-tetraphosphate pyrophosphohydrolase</fullName>
    </alternativeName>
    <alternativeName>
        <fullName evidence="7">Diadenosine tetraphosphatase</fullName>
    </alternativeName>
</protein>
<comment type="catalytic activity">
    <reaction evidence="8">
        <text>P(1),P(4)-bis(5'-adenosyl) tetraphosphate + H2O = 2 ADP + 2 H(+)</text>
        <dbReference type="Rhea" id="RHEA:24252"/>
        <dbReference type="ChEBI" id="CHEBI:15377"/>
        <dbReference type="ChEBI" id="CHEBI:15378"/>
        <dbReference type="ChEBI" id="CHEBI:58141"/>
        <dbReference type="ChEBI" id="CHEBI:456216"/>
        <dbReference type="EC" id="3.6.1.41"/>
    </reaction>
</comment>
<reference evidence="10" key="1">
    <citation type="submission" date="2019-02" db="EMBL/GenBank/DDBJ databases">
        <authorList>
            <person name="Gruber-Vodicka R. H."/>
            <person name="Seah K. B. B."/>
        </authorList>
    </citation>
    <scope>NUCLEOTIDE SEQUENCE</scope>
    <source>
        <strain evidence="10">BECK_M7</strain>
    </source>
</reference>
<dbReference type="Gene3D" id="3.60.21.10">
    <property type="match status" value="1"/>
</dbReference>
<dbReference type="CDD" id="cd07422">
    <property type="entry name" value="MPP_ApaH"/>
    <property type="match status" value="1"/>
</dbReference>
<evidence type="ECO:0000256" key="4">
    <source>
        <dbReference type="ARBA" id="ARBA00022801"/>
    </source>
</evidence>
<dbReference type="InterPro" id="IPR004617">
    <property type="entry name" value="ApaH"/>
</dbReference>
<comment type="similarity">
    <text evidence="2">Belongs to the Ap4A hydrolase family.</text>
</comment>
<evidence type="ECO:0000259" key="9">
    <source>
        <dbReference type="Pfam" id="PF00149"/>
    </source>
</evidence>
<dbReference type="NCBIfam" id="NF001204">
    <property type="entry name" value="PRK00166.1"/>
    <property type="match status" value="1"/>
</dbReference>
<evidence type="ECO:0000256" key="8">
    <source>
        <dbReference type="ARBA" id="ARBA00049417"/>
    </source>
</evidence>
<comment type="function">
    <text evidence="1">Hydrolyzes diadenosine 5',5'''-P1,P4-tetraphosphate to yield ADP.</text>
</comment>
<gene>
    <name evidence="10" type="ORF">BECKLFY1418B_GA0070995_10356</name>
</gene>
<feature type="domain" description="Calcineurin-like phosphoesterase" evidence="9">
    <location>
        <begin position="22"/>
        <end position="148"/>
    </location>
</feature>
<dbReference type="PANTHER" id="PTHR40942:SF4">
    <property type="entry name" value="CYTOCHROME C5"/>
    <property type="match status" value="1"/>
</dbReference>
<dbReference type="AlphaFoldDB" id="A0A450UIR4"/>
<dbReference type="EC" id="3.6.1.41" evidence="3"/>
<dbReference type="InterPro" id="IPR029052">
    <property type="entry name" value="Metallo-depent_PP-like"/>
</dbReference>
<organism evidence="10">
    <name type="scientific">Candidatus Kentrum sp. LFY</name>
    <dbReference type="NCBI Taxonomy" id="2126342"/>
    <lineage>
        <taxon>Bacteria</taxon>
        <taxon>Pseudomonadati</taxon>
        <taxon>Pseudomonadota</taxon>
        <taxon>Gammaproteobacteria</taxon>
        <taxon>Candidatus Kentrum</taxon>
    </lineage>
</organism>
<evidence type="ECO:0000256" key="5">
    <source>
        <dbReference type="ARBA" id="ARBA00031248"/>
    </source>
</evidence>
<dbReference type="PIRSF" id="PIRSF000903">
    <property type="entry name" value="B5n-ttraPtase_sm"/>
    <property type="match status" value="1"/>
</dbReference>
<dbReference type="PANTHER" id="PTHR40942">
    <property type="match status" value="1"/>
</dbReference>
<proteinExistence type="inferred from homology"/>
<evidence type="ECO:0000256" key="3">
    <source>
        <dbReference type="ARBA" id="ARBA00012506"/>
    </source>
</evidence>
<evidence type="ECO:0000256" key="1">
    <source>
        <dbReference type="ARBA" id="ARBA00003413"/>
    </source>
</evidence>
<evidence type="ECO:0000256" key="7">
    <source>
        <dbReference type="ARBA" id="ARBA00033210"/>
    </source>
</evidence>
<keyword evidence="4" id="KW-0378">Hydrolase</keyword>
<name>A0A450UIR4_9GAMM</name>
<dbReference type="Pfam" id="PF00149">
    <property type="entry name" value="Metallophos"/>
    <property type="match status" value="1"/>
</dbReference>
<dbReference type="SUPFAM" id="SSF56300">
    <property type="entry name" value="Metallo-dependent phosphatases"/>
    <property type="match status" value="1"/>
</dbReference>
<dbReference type="NCBIfam" id="TIGR00668">
    <property type="entry name" value="apaH"/>
    <property type="match status" value="1"/>
</dbReference>
<evidence type="ECO:0000256" key="2">
    <source>
        <dbReference type="ARBA" id="ARBA00005419"/>
    </source>
</evidence>
<sequence length="318" mass="36022">MKWFLMLSGCRKFFIDIRNDMSTYAIGDVQGCFSALLSLLVEIKFHPTRDHLRVCGDLVNRGPESAKVLRFLRDLGGRAVAILGNHDLNLLAVAAGTRSLRGKDTCTDILTAPDREELIRWLRHRPLFHHDPVLGFTMIHAGLPPQWDCAMAARCASEVESVLRDDTRWSSFVANMYGNEPNRWSEQLTGWERLRFVTNSLTRLRYCHRDGSVDLDHSGPPGTQDAHLAPWFTLRRGLSERILFGHWATLVLRAVPDPMPSQTPETGPAPAIRGDLFDFFTDLHGKYGVYPLDTGCVWGNRLTALRLEDRRYFSVSCS</sequence>
<dbReference type="InterPro" id="IPR004843">
    <property type="entry name" value="Calcineurin-like_PHP"/>
</dbReference>
<dbReference type="GO" id="GO:0008803">
    <property type="term" value="F:bis(5'-nucleosyl)-tetraphosphatase (symmetrical) activity"/>
    <property type="evidence" value="ECO:0007669"/>
    <property type="project" value="UniProtKB-EC"/>
</dbReference>
<dbReference type="EMBL" id="CAADFF010000035">
    <property type="protein sequence ID" value="VFJ92425.1"/>
    <property type="molecule type" value="Genomic_DNA"/>
</dbReference>
<evidence type="ECO:0000313" key="10">
    <source>
        <dbReference type="EMBL" id="VFJ92425.1"/>
    </source>
</evidence>